<evidence type="ECO:0000313" key="1">
    <source>
        <dbReference type="EMBL" id="KKK61573.1"/>
    </source>
</evidence>
<accession>A0A0F8WY39</accession>
<name>A0A0F8WY39_9ZZZZ</name>
<reference evidence="1" key="1">
    <citation type="journal article" date="2015" name="Nature">
        <title>Complex archaea that bridge the gap between prokaryotes and eukaryotes.</title>
        <authorList>
            <person name="Spang A."/>
            <person name="Saw J.H."/>
            <person name="Jorgensen S.L."/>
            <person name="Zaremba-Niedzwiedzka K."/>
            <person name="Martijn J."/>
            <person name="Lind A.E."/>
            <person name="van Eijk R."/>
            <person name="Schleper C."/>
            <person name="Guy L."/>
            <person name="Ettema T.J."/>
        </authorList>
    </citation>
    <scope>NUCLEOTIDE SEQUENCE</scope>
</reference>
<organism evidence="1">
    <name type="scientific">marine sediment metagenome</name>
    <dbReference type="NCBI Taxonomy" id="412755"/>
    <lineage>
        <taxon>unclassified sequences</taxon>
        <taxon>metagenomes</taxon>
        <taxon>ecological metagenomes</taxon>
    </lineage>
</organism>
<comment type="caution">
    <text evidence="1">The sequence shown here is derived from an EMBL/GenBank/DDBJ whole genome shotgun (WGS) entry which is preliminary data.</text>
</comment>
<proteinExistence type="predicted"/>
<gene>
    <name evidence="1" type="ORF">LCGC14_3012990</name>
</gene>
<sequence>MGVAVITRSIAAENLFTDPVKLTGFFNISLSGTWSATVTVQRSFDQGNTWFDVESFTVNTEQYGLEPEFGVYYRVGVKTGNFTSGTVVTRLSR</sequence>
<dbReference type="AlphaFoldDB" id="A0A0F8WY39"/>
<dbReference type="EMBL" id="LAZR01062411">
    <property type="protein sequence ID" value="KKK61573.1"/>
    <property type="molecule type" value="Genomic_DNA"/>
</dbReference>
<protein>
    <submittedName>
        <fullName evidence="1">Uncharacterized protein</fullName>
    </submittedName>
</protein>